<dbReference type="AlphaFoldDB" id="E0STV5"/>
<dbReference type="STRING" id="583356.Igag_0905"/>
<dbReference type="KEGG" id="iag:Igag_0905"/>
<reference evidence="9 10" key="1">
    <citation type="journal article" date="2010" name="Stand. Genomic Sci.">
        <title>Complete genome sequence of Ignisphaera aggregans type strain (AQ1.S1).</title>
        <authorList>
            <person name="Goker M."/>
            <person name="Held B."/>
            <person name="Lapidus A."/>
            <person name="Nolan M."/>
            <person name="Spring S."/>
            <person name="Yasawong M."/>
            <person name="Lucas S."/>
            <person name="Glavina Del Rio T."/>
            <person name="Tice H."/>
            <person name="Cheng J.F."/>
            <person name="Goodwin L."/>
            <person name="Tapia R."/>
            <person name="Pitluck S."/>
            <person name="Liolios K."/>
            <person name="Ivanova N."/>
            <person name="Mavromatis K."/>
            <person name="Mikhailova N."/>
            <person name="Pati A."/>
            <person name="Chen A."/>
            <person name="Palaniappan K."/>
            <person name="Brambilla E."/>
            <person name="Land M."/>
            <person name="Hauser L."/>
            <person name="Chang Y.J."/>
            <person name="Jeffries C.D."/>
            <person name="Brettin T."/>
            <person name="Detter J.C."/>
            <person name="Han C."/>
            <person name="Rohde M."/>
            <person name="Sikorski J."/>
            <person name="Woyke T."/>
            <person name="Bristow J."/>
            <person name="Eisen J.A."/>
            <person name="Markowitz V."/>
            <person name="Hugenholtz P."/>
            <person name="Kyrpides N.C."/>
            <person name="Klenk H.P."/>
        </authorList>
    </citation>
    <scope>NUCLEOTIDE SEQUENCE [LARGE SCALE GENOMIC DNA]</scope>
    <source>
        <strain evidence="10">DSM 17230 / JCM 13409 / AQ1.S1</strain>
    </source>
</reference>
<dbReference type="SUPFAM" id="SSF51556">
    <property type="entry name" value="Metallo-dependent hydrolases"/>
    <property type="match status" value="1"/>
</dbReference>
<dbReference type="SUPFAM" id="SSF51338">
    <property type="entry name" value="Composite domain of metallo-dependent hydrolases"/>
    <property type="match status" value="1"/>
</dbReference>
<comment type="similarity">
    <text evidence="1 6">Belongs to the metallo-dependent hydrolases superfamily. Adenine deaminase family.</text>
</comment>
<evidence type="ECO:0000259" key="8">
    <source>
        <dbReference type="Pfam" id="PF13382"/>
    </source>
</evidence>
<organism evidence="9 10">
    <name type="scientific">Ignisphaera aggregans (strain DSM 17230 / JCM 13409 / AQ1.S1)</name>
    <dbReference type="NCBI Taxonomy" id="583356"/>
    <lineage>
        <taxon>Archaea</taxon>
        <taxon>Thermoproteota</taxon>
        <taxon>Thermoprotei</taxon>
        <taxon>Desulfurococcales</taxon>
        <taxon>Desulfurococcaceae</taxon>
        <taxon>Ignisphaera</taxon>
    </lineage>
</organism>
<keyword evidence="10" id="KW-1185">Reference proteome</keyword>
<dbReference type="Gene3D" id="3.20.20.140">
    <property type="entry name" value="Metal-dependent hydrolases"/>
    <property type="match status" value="1"/>
</dbReference>
<dbReference type="Proteomes" id="UP000001304">
    <property type="component" value="Chromosome"/>
</dbReference>
<dbReference type="Pfam" id="PF01979">
    <property type="entry name" value="Amidohydro_1"/>
    <property type="match status" value="1"/>
</dbReference>
<accession>E0STV5</accession>
<evidence type="ECO:0000259" key="7">
    <source>
        <dbReference type="Pfam" id="PF01979"/>
    </source>
</evidence>
<dbReference type="PANTHER" id="PTHR11113">
    <property type="entry name" value="N-ACETYLGLUCOSAMINE-6-PHOSPHATE DEACETYLASE"/>
    <property type="match status" value="1"/>
</dbReference>
<keyword evidence="3 6" id="KW-0378">Hydrolase</keyword>
<evidence type="ECO:0000313" key="10">
    <source>
        <dbReference type="Proteomes" id="UP000001304"/>
    </source>
</evidence>
<gene>
    <name evidence="6" type="primary">ade</name>
    <name evidence="9" type="ordered locus">Igag_0905</name>
</gene>
<protein>
    <recommendedName>
        <fullName evidence="2 6">Adenine deaminase</fullName>
        <shortName evidence="6">Adenase</shortName>
        <shortName evidence="6">Adenine aminase</shortName>
        <ecNumber evidence="2 6">3.5.4.2</ecNumber>
    </recommendedName>
</protein>
<dbReference type="InterPro" id="IPR032466">
    <property type="entry name" value="Metal_Hydrolase"/>
</dbReference>
<dbReference type="EMBL" id="CP002098">
    <property type="protein sequence ID" value="ADM27721.1"/>
    <property type="molecule type" value="Genomic_DNA"/>
</dbReference>
<dbReference type="EC" id="3.5.4.2" evidence="2 6"/>
<comment type="cofactor">
    <cofactor evidence="6">
        <name>Mn(2+)</name>
        <dbReference type="ChEBI" id="CHEBI:29035"/>
    </cofactor>
</comment>
<evidence type="ECO:0000256" key="2">
    <source>
        <dbReference type="ARBA" id="ARBA00012782"/>
    </source>
</evidence>
<feature type="domain" description="Adenine deaminase C-terminal" evidence="8">
    <location>
        <begin position="434"/>
        <end position="602"/>
    </location>
</feature>
<keyword evidence="4 6" id="KW-0464">Manganese</keyword>
<sequence>MGIGYRQLFRKSIDAIKRVIDVAFGRESADLVLENATLVNVVTGEILDRVSIAIADRYIAIVSEERVGGIRALNSVDLRGMYIVPGFIDAHVHIESSFLSPEEFSRVAELHGTTLAVIDPHELANIGGRRFLELLLEFITGCGDRCIKLLVQIPSCVPPSKDSYVLDTPGSILSMDDIAILIEKGFHSLGEVMDFESIVNGDEDTLNRVIYSLDHGLRVYGHMPVNDIGALNIYFSTGISSDHEISTYGEFVERVRRGVYAMVRGGGAWDDVSRIIPGIAKSGIDTRRLILVTDDISVIDLVEKGYMDRVVREAIEYGLDPVRAIQAVTINPAEYLRIDDYVGIIAPGRFADMVILRDLRSVDVFGVIRDGVMRVWNGDRVRDIDTRKIDDSLAKQFRVMNVNPMASWRDLVISAPDNVSRAIVRVIVIRPGETISRAEIAELPIYNGYIASDPSRGILHIAVVDRYRASRDIGKGFIKIVPMARRGAIAQSYAHDTHNIVVIGSDPINMYIALNEVVRIGGGIAVVADEKPVAVLDLGIGGVMSVKPLETVYRFMKSIENSVIELFSGAPPRDFLISLSLISLTVIPEVRLTTKGLVDVSSRRVIDVVVRYM</sequence>
<evidence type="ECO:0000313" key="9">
    <source>
        <dbReference type="EMBL" id="ADM27721.1"/>
    </source>
</evidence>
<dbReference type="HAMAP" id="MF_01518">
    <property type="entry name" value="Adenine_deamin"/>
    <property type="match status" value="1"/>
</dbReference>
<feature type="domain" description="Amidohydrolase-related" evidence="7">
    <location>
        <begin position="82"/>
        <end position="371"/>
    </location>
</feature>
<proteinExistence type="inferred from homology"/>
<dbReference type="GO" id="GO:0006146">
    <property type="term" value="P:adenine catabolic process"/>
    <property type="evidence" value="ECO:0007669"/>
    <property type="project" value="InterPro"/>
</dbReference>
<comment type="catalytic activity">
    <reaction evidence="5 6">
        <text>adenine + H2O + H(+) = hypoxanthine + NH4(+)</text>
        <dbReference type="Rhea" id="RHEA:23688"/>
        <dbReference type="ChEBI" id="CHEBI:15377"/>
        <dbReference type="ChEBI" id="CHEBI:15378"/>
        <dbReference type="ChEBI" id="CHEBI:16708"/>
        <dbReference type="ChEBI" id="CHEBI:17368"/>
        <dbReference type="ChEBI" id="CHEBI:28938"/>
        <dbReference type="EC" id="3.5.4.2"/>
    </reaction>
</comment>
<dbReference type="InterPro" id="IPR011059">
    <property type="entry name" value="Metal-dep_hydrolase_composite"/>
</dbReference>
<evidence type="ECO:0000256" key="3">
    <source>
        <dbReference type="ARBA" id="ARBA00022801"/>
    </source>
</evidence>
<evidence type="ECO:0000256" key="4">
    <source>
        <dbReference type="ARBA" id="ARBA00023211"/>
    </source>
</evidence>
<dbReference type="InterPro" id="IPR026912">
    <property type="entry name" value="Adenine_deam_C"/>
</dbReference>
<dbReference type="Pfam" id="PF13382">
    <property type="entry name" value="Adenine_deam_C"/>
    <property type="match status" value="1"/>
</dbReference>
<dbReference type="HOGENOM" id="CLU_027935_0_0_2"/>
<dbReference type="Gene3D" id="2.30.40.10">
    <property type="entry name" value="Urease, subunit C, domain 1"/>
    <property type="match status" value="1"/>
</dbReference>
<evidence type="ECO:0000256" key="6">
    <source>
        <dbReference type="HAMAP-Rule" id="MF_01518"/>
    </source>
</evidence>
<evidence type="ECO:0000256" key="1">
    <source>
        <dbReference type="ARBA" id="ARBA00006773"/>
    </source>
</evidence>
<dbReference type="InterPro" id="IPR006679">
    <property type="entry name" value="Adenine_deam"/>
</dbReference>
<dbReference type="GO" id="GO:0000034">
    <property type="term" value="F:adenine deaminase activity"/>
    <property type="evidence" value="ECO:0007669"/>
    <property type="project" value="UniProtKB-UniRule"/>
</dbReference>
<dbReference type="InterPro" id="IPR006680">
    <property type="entry name" value="Amidohydro-rel"/>
</dbReference>
<evidence type="ECO:0000256" key="5">
    <source>
        <dbReference type="ARBA" id="ARBA00047720"/>
    </source>
</evidence>
<name>E0STV5_IGNAA</name>
<dbReference type="PANTHER" id="PTHR11113:SF2">
    <property type="entry name" value="ADENINE DEAMINASE"/>
    <property type="match status" value="1"/>
</dbReference>